<evidence type="ECO:0000256" key="1">
    <source>
        <dbReference type="PIRSR" id="PIRSR016184-1"/>
    </source>
</evidence>
<dbReference type="RefSeq" id="WP_013658286.1">
    <property type="nucleotide sequence ID" value="NC_015275.1"/>
</dbReference>
<dbReference type="Proteomes" id="UP000008467">
    <property type="component" value="Chromosome"/>
</dbReference>
<organism evidence="2 3">
    <name type="scientific">Cellulosilyticum lentocellum (strain ATCC 49066 / DSM 5427 / NCIMB 11756 / RHM5)</name>
    <name type="common">Clostridium lentocellum</name>
    <dbReference type="NCBI Taxonomy" id="642492"/>
    <lineage>
        <taxon>Bacteria</taxon>
        <taxon>Bacillati</taxon>
        <taxon>Bacillota</taxon>
        <taxon>Clostridia</taxon>
        <taxon>Lachnospirales</taxon>
        <taxon>Cellulosilyticaceae</taxon>
        <taxon>Cellulosilyticum</taxon>
    </lineage>
</organism>
<proteinExistence type="predicted"/>
<dbReference type="PIRSF" id="PIRSF016184">
    <property type="entry name" value="PhzC_PhzF"/>
    <property type="match status" value="1"/>
</dbReference>
<dbReference type="InterPro" id="IPR003719">
    <property type="entry name" value="Phenazine_PhzF-like"/>
</dbReference>
<dbReference type="GO" id="GO:0005737">
    <property type="term" value="C:cytoplasm"/>
    <property type="evidence" value="ECO:0007669"/>
    <property type="project" value="TreeGrafter"/>
</dbReference>
<sequence length="282" mass="32171">MRYFHVDVFCKGAFTGNGLTVMILEEFLTREKMQIIAKEFKQFETIFLVRLGEKDFQARIFTVEEELDFAGHPILGAAAVIHQAYFMEDKKIEISFRLNKKVVQVESKKEEGGFKCFMNQGKVEFMKRIDENCYMELIEPLNLGQENLSKEFPLEVVSTGLPYLLVPVVSGLEKAKIKTEDYEQVLANIGAKFVYIFDVNEIEGRTWDSRGLVEDVATGSAAGPVGAYLYKYKVFLESEVILLRQGRFLERDSEIVINKKKQTDEMIVSGQVCIVAEGKVKI</sequence>
<dbReference type="EMBL" id="CP002582">
    <property type="protein sequence ID" value="ADZ85009.1"/>
    <property type="molecule type" value="Genomic_DNA"/>
</dbReference>
<accession>F2JQM5</accession>
<evidence type="ECO:0000313" key="3">
    <source>
        <dbReference type="Proteomes" id="UP000008467"/>
    </source>
</evidence>
<dbReference type="KEGG" id="cle:Clole_3318"/>
<dbReference type="STRING" id="642492.Clole_3318"/>
<name>F2JQM5_CELLD</name>
<dbReference type="HOGENOM" id="CLU_048756_0_1_9"/>
<dbReference type="eggNOG" id="COG0384">
    <property type="taxonomic scope" value="Bacteria"/>
</dbReference>
<keyword evidence="3" id="KW-1185">Reference proteome</keyword>
<dbReference type="PANTHER" id="PTHR13774">
    <property type="entry name" value="PHENAZINE BIOSYNTHESIS PROTEIN"/>
    <property type="match status" value="1"/>
</dbReference>
<dbReference type="AlphaFoldDB" id="F2JQM5"/>
<reference evidence="2 3" key="1">
    <citation type="journal article" date="2011" name="J. Bacteriol.">
        <title>Complete genome sequence of the cellulose-degrading bacterium Cellulosilyticum lentocellum.</title>
        <authorList>
            <consortium name="US DOE Joint Genome Institute"/>
            <person name="Miller D.A."/>
            <person name="Suen G."/>
            <person name="Bruce D."/>
            <person name="Copeland A."/>
            <person name="Cheng J.F."/>
            <person name="Detter C."/>
            <person name="Goodwin L.A."/>
            <person name="Han C.S."/>
            <person name="Hauser L.J."/>
            <person name="Land M.L."/>
            <person name="Lapidus A."/>
            <person name="Lucas S."/>
            <person name="Meincke L."/>
            <person name="Pitluck S."/>
            <person name="Tapia R."/>
            <person name="Teshima H."/>
            <person name="Woyke T."/>
            <person name="Fox B.G."/>
            <person name="Angert E.R."/>
            <person name="Currie C.R."/>
        </authorList>
    </citation>
    <scope>NUCLEOTIDE SEQUENCE [LARGE SCALE GENOMIC DNA]</scope>
    <source>
        <strain evidence="3">ATCC 49066 / DSM 5427 / NCIMB 11756 / RHM5</strain>
    </source>
</reference>
<dbReference type="Gene3D" id="3.10.310.10">
    <property type="entry name" value="Diaminopimelate Epimerase, Chain A, domain 1"/>
    <property type="match status" value="2"/>
</dbReference>
<gene>
    <name evidence="2" type="ordered locus">Clole_3318</name>
</gene>
<dbReference type="NCBIfam" id="TIGR00654">
    <property type="entry name" value="PhzF_family"/>
    <property type="match status" value="1"/>
</dbReference>
<evidence type="ECO:0000313" key="2">
    <source>
        <dbReference type="EMBL" id="ADZ85009.1"/>
    </source>
</evidence>
<dbReference type="PANTHER" id="PTHR13774:SF32">
    <property type="entry name" value="ANTISENSE-ENHANCING SEQUENCE 1"/>
    <property type="match status" value="1"/>
</dbReference>
<dbReference type="Pfam" id="PF02567">
    <property type="entry name" value="PhzC-PhzF"/>
    <property type="match status" value="1"/>
</dbReference>
<dbReference type="GO" id="GO:0016853">
    <property type="term" value="F:isomerase activity"/>
    <property type="evidence" value="ECO:0007669"/>
    <property type="project" value="TreeGrafter"/>
</dbReference>
<dbReference type="SUPFAM" id="SSF54506">
    <property type="entry name" value="Diaminopimelate epimerase-like"/>
    <property type="match status" value="1"/>
</dbReference>
<feature type="active site" evidence="1">
    <location>
        <position position="44"/>
    </location>
</feature>
<protein>
    <submittedName>
        <fullName evidence="2">Phenazine biosynthesis protein PhzF family</fullName>
    </submittedName>
</protein>